<feature type="non-terminal residue" evidence="1">
    <location>
        <position position="1"/>
    </location>
</feature>
<accession>A0A392V2P3</accession>
<dbReference type="EMBL" id="LXQA011046497">
    <property type="protein sequence ID" value="MCI82558.1"/>
    <property type="molecule type" value="Genomic_DNA"/>
</dbReference>
<name>A0A392V2P3_9FABA</name>
<keyword evidence="2" id="KW-1185">Reference proteome</keyword>
<organism evidence="1 2">
    <name type="scientific">Trifolium medium</name>
    <dbReference type="NCBI Taxonomy" id="97028"/>
    <lineage>
        <taxon>Eukaryota</taxon>
        <taxon>Viridiplantae</taxon>
        <taxon>Streptophyta</taxon>
        <taxon>Embryophyta</taxon>
        <taxon>Tracheophyta</taxon>
        <taxon>Spermatophyta</taxon>
        <taxon>Magnoliopsida</taxon>
        <taxon>eudicotyledons</taxon>
        <taxon>Gunneridae</taxon>
        <taxon>Pentapetalae</taxon>
        <taxon>rosids</taxon>
        <taxon>fabids</taxon>
        <taxon>Fabales</taxon>
        <taxon>Fabaceae</taxon>
        <taxon>Papilionoideae</taxon>
        <taxon>50 kb inversion clade</taxon>
        <taxon>NPAAA clade</taxon>
        <taxon>Hologalegina</taxon>
        <taxon>IRL clade</taxon>
        <taxon>Trifolieae</taxon>
        <taxon>Trifolium</taxon>
    </lineage>
</organism>
<reference evidence="1 2" key="1">
    <citation type="journal article" date="2018" name="Front. Plant Sci.">
        <title>Red Clover (Trifolium pratense) and Zigzag Clover (T. medium) - A Picture of Genomic Similarities and Differences.</title>
        <authorList>
            <person name="Dluhosova J."/>
            <person name="Istvanek J."/>
            <person name="Nedelnik J."/>
            <person name="Repkova J."/>
        </authorList>
    </citation>
    <scope>NUCLEOTIDE SEQUENCE [LARGE SCALE GENOMIC DNA]</scope>
    <source>
        <strain evidence="2">cv. 10/8</strain>
        <tissue evidence="1">Leaf</tissue>
    </source>
</reference>
<evidence type="ECO:0000313" key="2">
    <source>
        <dbReference type="Proteomes" id="UP000265520"/>
    </source>
</evidence>
<proteinExistence type="predicted"/>
<evidence type="ECO:0000313" key="1">
    <source>
        <dbReference type="EMBL" id="MCI82558.1"/>
    </source>
</evidence>
<comment type="caution">
    <text evidence="1">The sequence shown here is derived from an EMBL/GenBank/DDBJ whole genome shotgun (WGS) entry which is preliminary data.</text>
</comment>
<protein>
    <submittedName>
        <fullName evidence="1">Uncharacterized protein</fullName>
    </submittedName>
</protein>
<dbReference type="AlphaFoldDB" id="A0A392V2P3"/>
<dbReference type="Proteomes" id="UP000265520">
    <property type="component" value="Unassembled WGS sequence"/>
</dbReference>
<sequence length="35" mass="3829">NSAGCLLPIARARHTLRGALEAVALAHFVLHFVRF</sequence>